<sequence>MIDDTRNEIDKEYDLTSNKHNEEYNIAGTAESPTKGVMDGVFESYGNSPIKPSLENETNMDVIKSIEEDSSTNDFENEIDFQMADTNEKVIENLLNDLVDIIVEAENPRIRKQTSLDKARNNNICTTYQNPTLNKAPRLFILDVNKNKEEKEDICEVAIADSLQEMYRMIEEYNLETGQRYIPSRKRFRKDSPIDFSEQLPLHWYNKFPAGVATSDQISSRITFTGQLSSWRNDFELNRMPYFHFGQCRFICEFGNKQCKRINQPKGPFCNAYVYVSKFMFFPEFKGKQDKLFPDRYFQKRLEKGDEKLNKRTVYVMSFPKLSRHLNHIHHPEDERHSATIDHRITMKMQDFSLRGMTSEEIRHGVDRYVKDEIFHNKERPDPSDKRYYPQYYDVGGTRRRVFSLCTISLPNIEKLESRFKELREKQGAEVYFKIDEPPMEERFRNRVQDIWAWENRKNKPKPDEGVDVEELTQRIIEQDLLEIRKFNDAKPWRQRAPRPLWNTPIQKVFFFHQTRHQQLLLNRYGSMVHFYEIKPPENLITYRALMVSLFLICVRTNVDYQVVGTILCNKYNDHMKVLTEALTEFKEINSSWKPKYLVIDPTEAMVSVVRELFPGVEYVFNGESCVRQWKDSLKPHLLNGIINEDTKKLQADLRVMQQSSSMDEFTDRIEDLSESEMWNNESLLEFRRFWFAHTEKWVKCCFPQNLNCLLEDDWLRKITRNYQDLVLMSSYRNVAPLEGFEGGMERLLCYLTGDSEKEIYKSYVQKNQRLFTAGHCVLKNSKSLVHNYKLPIFLMSHCHPILSAPQQVETHIQKVSIQEYTVFELKDKILDRFHVSLGDQSIFPSCTCTEWINNPLLCRHMFQVFKMYTLDFESISPLYKSSPFFTVDYLCIDQQVRSISTETTQSSKGTQSEERQIVKYLPQPIFKTMKNVNDHSMSIMEGLNYYIDKLANDFMHETFRKAFKDELQSLEKKYLKKAKRGSSRTVCLLPAVPVNGTLASPKKQAQQTLVVSLNQAASNQHETTKSTDQAPLIQHVPASIDHVTVKSTNQNPYVQHVTAKSTNQALPIQHVTVSSDHVTVKSTNHAPSIQHMTAKSTNHAPLIKHVTAQLTNQTSSIEQVTSKSTNQALPIQNLAATTVKQYPSIRPVIISTNRDTSKEATKKPQCSSIRSSTLTRTADKIASKRKEVTYSIAKPTTEKPSSTSVDSPEFMSIDLPKLPTYVLHPSSDEMAPTAKPAKQMAVSVESSNQIFPSKISSNQIASSMDTSNQNTSSSKANNPITPITPTKSVSSVRPSNKMKAVTSNGPHRPIDISAISAIPGVPIKAPIYLIPVTSASVPQNNTATSFNKKLQNIVECFNEKIKNKTILPSNGSTNIDDATLKNNTDNGELQKLSKTPSVSLENNVVKEHTKPTNPGPTYPTPGVKLQQSKDTIYRLLRKQYGDAIDLRELNECHYDSKTIEKITKNLLERDKIANPKTPETASQHQTTPVLPSNYTIDVSGRKPNKAPIPYRTTTSKITSPPAFPSPPSRLRRLAPKPSRYIQMEAANIKKTPRNTPRTRSNLNSQISVFRKKTSLDKRKNGDETNHPLIPHNEIKTENFFDIERRDNPSPRKQHDLSLHSIQKEALEKISSLKRSLDESLQNEIVSLGNGNAKPNKIMKSNTETS</sequence>
<evidence type="ECO:0000313" key="4">
    <source>
        <dbReference type="EnsemblMetazoa" id="CLYHEMP003137.1"/>
    </source>
</evidence>
<evidence type="ECO:0000259" key="3">
    <source>
        <dbReference type="PROSITE" id="PS50966"/>
    </source>
</evidence>
<feature type="region of interest" description="Disordered" evidence="2">
    <location>
        <begin position="1475"/>
        <end position="1533"/>
    </location>
</feature>
<feature type="compositionally biased region" description="Basic and acidic residues" evidence="2">
    <location>
        <begin position="1574"/>
        <end position="1586"/>
    </location>
</feature>
<feature type="compositionally biased region" description="Polar residues" evidence="2">
    <location>
        <begin position="1262"/>
        <end position="1295"/>
    </location>
</feature>
<feature type="domain" description="SWIM-type" evidence="3">
    <location>
        <begin position="834"/>
        <end position="870"/>
    </location>
</feature>
<dbReference type="GeneID" id="136814382"/>
<dbReference type="InterPro" id="IPR007527">
    <property type="entry name" value="Znf_SWIM"/>
</dbReference>
<dbReference type="RefSeq" id="XP_066927019.1">
    <property type="nucleotide sequence ID" value="XM_067070918.1"/>
</dbReference>
<keyword evidence="1" id="KW-0862">Zinc</keyword>
<keyword evidence="5" id="KW-1185">Reference proteome</keyword>
<feature type="region of interest" description="Disordered" evidence="2">
    <location>
        <begin position="1647"/>
        <end position="1666"/>
    </location>
</feature>
<dbReference type="GO" id="GO:0003700">
    <property type="term" value="F:DNA-binding transcription factor activity"/>
    <property type="evidence" value="ECO:0007669"/>
    <property type="project" value="InterPro"/>
</dbReference>
<reference evidence="4" key="1">
    <citation type="submission" date="2021-01" db="UniProtKB">
        <authorList>
            <consortium name="EnsemblMetazoa"/>
        </authorList>
    </citation>
    <scope>IDENTIFICATION</scope>
</reference>
<dbReference type="PROSITE" id="PS50966">
    <property type="entry name" value="ZF_SWIM"/>
    <property type="match status" value="1"/>
</dbReference>
<dbReference type="PANTHER" id="PTHR47456">
    <property type="entry name" value="PHD-TYPE DOMAIN-CONTAINING PROTEIN"/>
    <property type="match status" value="1"/>
</dbReference>
<organism evidence="4 5">
    <name type="scientific">Clytia hemisphaerica</name>
    <dbReference type="NCBI Taxonomy" id="252671"/>
    <lineage>
        <taxon>Eukaryota</taxon>
        <taxon>Metazoa</taxon>
        <taxon>Cnidaria</taxon>
        <taxon>Hydrozoa</taxon>
        <taxon>Hydroidolina</taxon>
        <taxon>Leptothecata</taxon>
        <taxon>Obeliida</taxon>
        <taxon>Clytiidae</taxon>
        <taxon>Clytia</taxon>
    </lineage>
</organism>
<keyword evidence="1" id="KW-0863">Zinc-finger</keyword>
<dbReference type="Pfam" id="PF15299">
    <property type="entry name" value="ALS2CR8"/>
    <property type="match status" value="1"/>
</dbReference>
<name>A0A7M5UV83_9CNID</name>
<dbReference type="Proteomes" id="UP000594262">
    <property type="component" value="Unplaced"/>
</dbReference>
<evidence type="ECO:0000256" key="2">
    <source>
        <dbReference type="SAM" id="MobiDB-lite"/>
    </source>
</evidence>
<protein>
    <recommendedName>
        <fullName evidence="3">SWIM-type domain-containing protein</fullName>
    </recommendedName>
</protein>
<dbReference type="OrthoDB" id="5984937at2759"/>
<dbReference type="GO" id="GO:0008270">
    <property type="term" value="F:zinc ion binding"/>
    <property type="evidence" value="ECO:0007669"/>
    <property type="project" value="UniProtKB-KW"/>
</dbReference>
<dbReference type="InterPro" id="IPR029309">
    <property type="entry name" value="CaRF"/>
</dbReference>
<evidence type="ECO:0000313" key="5">
    <source>
        <dbReference type="Proteomes" id="UP000594262"/>
    </source>
</evidence>
<dbReference type="EnsemblMetazoa" id="CLYHEMT003137.1">
    <property type="protein sequence ID" value="CLYHEMP003137.1"/>
    <property type="gene ID" value="CLYHEMG003137"/>
</dbReference>
<feature type="region of interest" description="Disordered" evidence="2">
    <location>
        <begin position="1573"/>
        <end position="1593"/>
    </location>
</feature>
<keyword evidence="1" id="KW-0479">Metal-binding</keyword>
<proteinExistence type="predicted"/>
<dbReference type="PANTHER" id="PTHR47456:SF1">
    <property type="entry name" value="PHD-TYPE DOMAIN-CONTAINING PROTEIN"/>
    <property type="match status" value="1"/>
</dbReference>
<feature type="region of interest" description="Disordered" evidence="2">
    <location>
        <begin position="1262"/>
        <end position="1306"/>
    </location>
</feature>
<feature type="compositionally biased region" description="Polar residues" evidence="2">
    <location>
        <begin position="1478"/>
        <end position="1497"/>
    </location>
</feature>
<accession>A0A7M5UV83</accession>
<evidence type="ECO:0000256" key="1">
    <source>
        <dbReference type="PROSITE-ProRule" id="PRU00325"/>
    </source>
</evidence>